<dbReference type="GO" id="GO:0009922">
    <property type="term" value="F:fatty acid elongase activity"/>
    <property type="evidence" value="ECO:0007669"/>
    <property type="project" value="UniProtKB-EC"/>
</dbReference>
<keyword evidence="10 12" id="KW-0275">Fatty acid biosynthesis</keyword>
<keyword evidence="9 12" id="KW-0472">Membrane</keyword>
<evidence type="ECO:0000313" key="14">
    <source>
        <dbReference type="Proteomes" id="UP000623467"/>
    </source>
</evidence>
<dbReference type="PANTHER" id="PTHR11157">
    <property type="entry name" value="FATTY ACID ACYL TRANSFERASE-RELATED"/>
    <property type="match status" value="1"/>
</dbReference>
<accession>A0A8H7D0N1</accession>
<keyword evidence="14" id="KW-1185">Reference proteome</keyword>
<dbReference type="PANTHER" id="PTHR11157:SF134">
    <property type="entry name" value="ELONGATION OF FATTY ACIDS PROTEIN 1-RELATED"/>
    <property type="match status" value="1"/>
</dbReference>
<evidence type="ECO:0000256" key="10">
    <source>
        <dbReference type="ARBA" id="ARBA00023160"/>
    </source>
</evidence>
<feature type="transmembrane region" description="Helical" evidence="12">
    <location>
        <begin position="196"/>
        <end position="220"/>
    </location>
</feature>
<name>A0A8H7D0N1_9AGAR</name>
<feature type="transmembrane region" description="Helical" evidence="12">
    <location>
        <begin position="165"/>
        <end position="184"/>
    </location>
</feature>
<keyword evidence="8 12" id="KW-0443">Lipid metabolism</keyword>
<dbReference type="InterPro" id="IPR002076">
    <property type="entry name" value="ELO_fam"/>
</dbReference>
<evidence type="ECO:0000256" key="1">
    <source>
        <dbReference type="ARBA" id="ARBA00004141"/>
    </source>
</evidence>
<evidence type="ECO:0000256" key="8">
    <source>
        <dbReference type="ARBA" id="ARBA00023098"/>
    </source>
</evidence>
<dbReference type="GO" id="GO:0042761">
    <property type="term" value="P:very long-chain fatty acid biosynthetic process"/>
    <property type="evidence" value="ECO:0007669"/>
    <property type="project" value="TreeGrafter"/>
</dbReference>
<evidence type="ECO:0000256" key="9">
    <source>
        <dbReference type="ARBA" id="ARBA00023136"/>
    </source>
</evidence>
<organism evidence="13 14">
    <name type="scientific">Mycena sanguinolenta</name>
    <dbReference type="NCBI Taxonomy" id="230812"/>
    <lineage>
        <taxon>Eukaryota</taxon>
        <taxon>Fungi</taxon>
        <taxon>Dikarya</taxon>
        <taxon>Basidiomycota</taxon>
        <taxon>Agaricomycotina</taxon>
        <taxon>Agaricomycetes</taxon>
        <taxon>Agaricomycetidae</taxon>
        <taxon>Agaricales</taxon>
        <taxon>Marasmiineae</taxon>
        <taxon>Mycenaceae</taxon>
        <taxon>Mycena</taxon>
    </lineage>
</organism>
<evidence type="ECO:0000256" key="5">
    <source>
        <dbReference type="ARBA" id="ARBA00022692"/>
    </source>
</evidence>
<proteinExistence type="inferred from homology"/>
<evidence type="ECO:0000313" key="13">
    <source>
        <dbReference type="EMBL" id="KAF7357190.1"/>
    </source>
</evidence>
<comment type="caution">
    <text evidence="13">The sequence shown here is derived from an EMBL/GenBank/DDBJ whole genome shotgun (WGS) entry which is preliminary data.</text>
</comment>
<evidence type="ECO:0000256" key="6">
    <source>
        <dbReference type="ARBA" id="ARBA00022832"/>
    </source>
</evidence>
<comment type="catalytic activity">
    <reaction evidence="12">
        <text>an acyl-CoA + malonyl-CoA + H(+) = a 3-oxoacyl-CoA + CO2 + CoA</text>
        <dbReference type="Rhea" id="RHEA:50252"/>
        <dbReference type="ChEBI" id="CHEBI:15378"/>
        <dbReference type="ChEBI" id="CHEBI:16526"/>
        <dbReference type="ChEBI" id="CHEBI:57287"/>
        <dbReference type="ChEBI" id="CHEBI:57384"/>
        <dbReference type="ChEBI" id="CHEBI:58342"/>
        <dbReference type="ChEBI" id="CHEBI:90726"/>
    </reaction>
    <physiologicalReaction direction="left-to-right" evidence="12">
        <dbReference type="Rhea" id="RHEA:50253"/>
    </physiologicalReaction>
</comment>
<evidence type="ECO:0000256" key="4">
    <source>
        <dbReference type="ARBA" id="ARBA00022679"/>
    </source>
</evidence>
<dbReference type="Pfam" id="PF01151">
    <property type="entry name" value="ELO"/>
    <property type="match status" value="1"/>
</dbReference>
<keyword evidence="3 12" id="KW-0444">Lipid biosynthesis</keyword>
<dbReference type="PROSITE" id="PS01188">
    <property type="entry name" value="ELO"/>
    <property type="match status" value="1"/>
</dbReference>
<dbReference type="GO" id="GO:0034625">
    <property type="term" value="P:fatty acid elongation, monounsaturated fatty acid"/>
    <property type="evidence" value="ECO:0007669"/>
    <property type="project" value="TreeGrafter"/>
</dbReference>
<feature type="transmembrane region" description="Helical" evidence="12">
    <location>
        <begin position="240"/>
        <end position="261"/>
    </location>
</feature>
<dbReference type="GO" id="GO:0019367">
    <property type="term" value="P:fatty acid elongation, saturated fatty acid"/>
    <property type="evidence" value="ECO:0007669"/>
    <property type="project" value="TreeGrafter"/>
</dbReference>
<keyword evidence="4 12" id="KW-0808">Transferase</keyword>
<dbReference type="InterPro" id="IPR030457">
    <property type="entry name" value="ELO_CS"/>
</dbReference>
<sequence length="309" mass="34256">MSLADLLLANAPSTLPPHLYSFILGQTPLSANTVVFGTLAGYLALIFGIQAAMKNHPPQRLTTLFQAHNIILSAGSLLLLVLLLEEIVPIIWKAGIFNAMCAEASWTPRMEFYYMINYYLKYLELLDTVFLAFKKKPLSFLHVFHHSATALLCYSQLIGKTSSSWIIISLNLTVHVVMYYYYYATAGGAKMWWKKYLTMMQIIQFVIDLFPVYFGTYSYFAATHYDGVIPHMGNCATSDTAALFGCGLLTSYLGLFINFYLQTYKKTSFEAPRTNGVANGHANGSANGHANSSANGDANCKANGEMQSD</sequence>
<protein>
    <recommendedName>
        <fullName evidence="12">Elongation of fatty acids protein</fullName>
        <ecNumber evidence="12">2.3.1.-</ecNumber>
    </recommendedName>
</protein>
<evidence type="ECO:0000256" key="3">
    <source>
        <dbReference type="ARBA" id="ARBA00022516"/>
    </source>
</evidence>
<evidence type="ECO:0000256" key="7">
    <source>
        <dbReference type="ARBA" id="ARBA00022989"/>
    </source>
</evidence>
<evidence type="ECO:0000256" key="11">
    <source>
        <dbReference type="ARBA" id="ARBA00047375"/>
    </source>
</evidence>
<dbReference type="GO" id="GO:0030148">
    <property type="term" value="P:sphingolipid biosynthetic process"/>
    <property type="evidence" value="ECO:0007669"/>
    <property type="project" value="TreeGrafter"/>
</dbReference>
<reference evidence="13" key="1">
    <citation type="submission" date="2020-05" db="EMBL/GenBank/DDBJ databases">
        <title>Mycena genomes resolve the evolution of fungal bioluminescence.</title>
        <authorList>
            <person name="Tsai I.J."/>
        </authorList>
    </citation>
    <scope>NUCLEOTIDE SEQUENCE</scope>
    <source>
        <strain evidence="13">160909Yilan</strain>
    </source>
</reference>
<dbReference type="Proteomes" id="UP000623467">
    <property type="component" value="Unassembled WGS sequence"/>
</dbReference>
<keyword evidence="5 12" id="KW-0812">Transmembrane</keyword>
<dbReference type="GO" id="GO:0034626">
    <property type="term" value="P:fatty acid elongation, polyunsaturated fatty acid"/>
    <property type="evidence" value="ECO:0007669"/>
    <property type="project" value="TreeGrafter"/>
</dbReference>
<evidence type="ECO:0000256" key="12">
    <source>
        <dbReference type="RuleBase" id="RU361115"/>
    </source>
</evidence>
<dbReference type="AlphaFoldDB" id="A0A8H7D0N1"/>
<comment type="subcellular location">
    <subcellularLocation>
        <location evidence="1">Membrane</location>
        <topology evidence="1">Multi-pass membrane protein</topology>
    </subcellularLocation>
</comment>
<evidence type="ECO:0000256" key="2">
    <source>
        <dbReference type="ARBA" id="ARBA00007263"/>
    </source>
</evidence>
<comment type="catalytic activity">
    <reaction evidence="11">
        <text>a very-long-chain acyl-CoA + malonyl-CoA + H(+) = a very-long-chain 3-oxoacyl-CoA + CO2 + CoA</text>
        <dbReference type="Rhea" id="RHEA:32727"/>
        <dbReference type="ChEBI" id="CHEBI:15378"/>
        <dbReference type="ChEBI" id="CHEBI:16526"/>
        <dbReference type="ChEBI" id="CHEBI:57287"/>
        <dbReference type="ChEBI" id="CHEBI:57384"/>
        <dbReference type="ChEBI" id="CHEBI:90725"/>
        <dbReference type="ChEBI" id="CHEBI:90736"/>
        <dbReference type="EC" id="2.3.1.199"/>
    </reaction>
</comment>
<feature type="transmembrane region" description="Helical" evidence="12">
    <location>
        <begin position="29"/>
        <end position="49"/>
    </location>
</feature>
<dbReference type="GO" id="GO:0005789">
    <property type="term" value="C:endoplasmic reticulum membrane"/>
    <property type="evidence" value="ECO:0007669"/>
    <property type="project" value="TreeGrafter"/>
</dbReference>
<keyword evidence="6 12" id="KW-0276">Fatty acid metabolism</keyword>
<comment type="similarity">
    <text evidence="2 12">Belongs to the ELO family.</text>
</comment>
<keyword evidence="7 12" id="KW-1133">Transmembrane helix</keyword>
<gene>
    <name evidence="13" type="ORF">MSAN_01313700</name>
</gene>
<feature type="transmembrane region" description="Helical" evidence="12">
    <location>
        <begin position="70"/>
        <end position="92"/>
    </location>
</feature>
<dbReference type="EMBL" id="JACAZH010000010">
    <property type="protein sequence ID" value="KAF7357190.1"/>
    <property type="molecule type" value="Genomic_DNA"/>
</dbReference>
<dbReference type="OrthoDB" id="434092at2759"/>
<dbReference type="EC" id="2.3.1.-" evidence="12"/>